<proteinExistence type="predicted"/>
<dbReference type="EMBL" id="CAJEWN010000483">
    <property type="protein sequence ID" value="CAD2183926.1"/>
    <property type="molecule type" value="Genomic_DNA"/>
</dbReference>
<comment type="caution">
    <text evidence="1">The sequence shown here is derived from an EMBL/GenBank/DDBJ whole genome shotgun (WGS) entry which is preliminary data.</text>
</comment>
<dbReference type="AlphaFoldDB" id="A0A6V7W9P1"/>
<dbReference type="Proteomes" id="UP000580250">
    <property type="component" value="Unassembled WGS sequence"/>
</dbReference>
<gene>
    <name evidence="1" type="ORF">MENT_LOCUS36248</name>
</gene>
<sequence>MDSRVPFLARGSLEYRVGAEGPLESVQEKRLAAAVEVVDVRQGPLKL</sequence>
<accession>A0A6V7W9P1</accession>
<reference evidence="1 2" key="1">
    <citation type="submission" date="2020-08" db="EMBL/GenBank/DDBJ databases">
        <authorList>
            <person name="Koutsovoulos G."/>
            <person name="Danchin GJ E."/>
        </authorList>
    </citation>
    <scope>NUCLEOTIDE SEQUENCE [LARGE SCALE GENOMIC DNA]</scope>
</reference>
<evidence type="ECO:0000313" key="2">
    <source>
        <dbReference type="Proteomes" id="UP000580250"/>
    </source>
</evidence>
<evidence type="ECO:0000313" key="1">
    <source>
        <dbReference type="EMBL" id="CAD2183926.1"/>
    </source>
</evidence>
<protein>
    <submittedName>
        <fullName evidence="1">Uncharacterized protein</fullName>
    </submittedName>
</protein>
<organism evidence="1 2">
    <name type="scientific">Meloidogyne enterolobii</name>
    <name type="common">Root-knot nematode worm</name>
    <name type="synonym">Meloidogyne mayaguensis</name>
    <dbReference type="NCBI Taxonomy" id="390850"/>
    <lineage>
        <taxon>Eukaryota</taxon>
        <taxon>Metazoa</taxon>
        <taxon>Ecdysozoa</taxon>
        <taxon>Nematoda</taxon>
        <taxon>Chromadorea</taxon>
        <taxon>Rhabditida</taxon>
        <taxon>Tylenchina</taxon>
        <taxon>Tylenchomorpha</taxon>
        <taxon>Tylenchoidea</taxon>
        <taxon>Meloidogynidae</taxon>
        <taxon>Meloidogyninae</taxon>
        <taxon>Meloidogyne</taxon>
    </lineage>
</organism>
<name>A0A6V7W9P1_MELEN</name>